<accession>A0A1Q9CVU5</accession>
<feature type="region of interest" description="Disordered" evidence="1">
    <location>
        <begin position="179"/>
        <end position="200"/>
    </location>
</feature>
<feature type="compositionally biased region" description="Basic and acidic residues" evidence="1">
    <location>
        <begin position="34"/>
        <end position="53"/>
    </location>
</feature>
<name>A0A1Q9CVU5_SYMMI</name>
<dbReference type="EMBL" id="LSRX01000884">
    <property type="protein sequence ID" value="OLP87040.1"/>
    <property type="molecule type" value="Genomic_DNA"/>
</dbReference>
<gene>
    <name evidence="2" type="ORF">AK812_SmicGene31785</name>
</gene>
<protein>
    <submittedName>
        <fullName evidence="2">Uncharacterized protein</fullName>
    </submittedName>
</protein>
<comment type="caution">
    <text evidence="2">The sequence shown here is derived from an EMBL/GenBank/DDBJ whole genome shotgun (WGS) entry which is preliminary data.</text>
</comment>
<feature type="compositionally biased region" description="Basic and acidic residues" evidence="1">
    <location>
        <begin position="61"/>
        <end position="70"/>
    </location>
</feature>
<sequence>MYIDSSGARKSKYNKKVLKYKVDVESESEDYEHDEEKVKKGPTLERLGKPKPEAEDESDGKDEGEKQRLEEVTAFKQELQTFKKFGDAMLSKTARLSDLISSIESYRTYVEKDSSDERKIDKHEYEKVEVVRAEAAGMSGEEHEKRLLAKIAKQTQASTVEGLQLLKFRWMEDPALNTRAGTLDQGASPGPLQPHRGGGPRIRVEDAEEACHKFFRKYGLTLPVEIESIRAGPQELSRLPIVKISSYVKYLLDYDKLECLVGVGEDEMEPLHTEFWARYKKLHPDNQLFVLADNGEVCLSRTIPLFAHVDEGRTYKSKALLVLSVHGCLGKGTRAYNKRQVRKLHLKEDPMPLNYVGSTWSTHFTFASLLRASMNKHPESLDALMGSFSADLHFCSTTGIAASSGQRKVWVQVIGLKGDLPALSKVGGFERSFARVPKKAASKINCPGICWMCMAGVEEPEHVPFEDFTPQAAWKNTMFQKRPWVNDPPIIQGVALEPSQPEAWFLTDLWHNFHNGLAKFWVANALVMFMFTPGLVPARSVESRLQWLSNDFLAFCNRKKILPFLREFNRDNLSLDSFHSYPQGLWSKAVVSTQTMLYVEDFCERFIRGKTDDQILKDIAP</sequence>
<evidence type="ECO:0000313" key="2">
    <source>
        <dbReference type="EMBL" id="OLP87040.1"/>
    </source>
</evidence>
<reference evidence="2 3" key="1">
    <citation type="submission" date="2016-02" db="EMBL/GenBank/DDBJ databases">
        <title>Genome analysis of coral dinoflagellate symbionts highlights evolutionary adaptations to a symbiotic lifestyle.</title>
        <authorList>
            <person name="Aranda M."/>
            <person name="Li Y."/>
            <person name="Liew Y.J."/>
            <person name="Baumgarten S."/>
            <person name="Simakov O."/>
            <person name="Wilson M."/>
            <person name="Piel J."/>
            <person name="Ashoor H."/>
            <person name="Bougouffa S."/>
            <person name="Bajic V.B."/>
            <person name="Ryu T."/>
            <person name="Ravasi T."/>
            <person name="Bayer T."/>
            <person name="Micklem G."/>
            <person name="Kim H."/>
            <person name="Bhak J."/>
            <person name="Lajeunesse T.C."/>
            <person name="Voolstra C.R."/>
        </authorList>
    </citation>
    <scope>NUCLEOTIDE SEQUENCE [LARGE SCALE GENOMIC DNA]</scope>
    <source>
        <strain evidence="2 3">CCMP2467</strain>
    </source>
</reference>
<dbReference type="OrthoDB" id="414632at2759"/>
<feature type="region of interest" description="Disordered" evidence="1">
    <location>
        <begin position="24"/>
        <end position="70"/>
    </location>
</feature>
<keyword evidence="3" id="KW-1185">Reference proteome</keyword>
<organism evidence="2 3">
    <name type="scientific">Symbiodinium microadriaticum</name>
    <name type="common">Dinoflagellate</name>
    <name type="synonym">Zooxanthella microadriatica</name>
    <dbReference type="NCBI Taxonomy" id="2951"/>
    <lineage>
        <taxon>Eukaryota</taxon>
        <taxon>Sar</taxon>
        <taxon>Alveolata</taxon>
        <taxon>Dinophyceae</taxon>
        <taxon>Suessiales</taxon>
        <taxon>Symbiodiniaceae</taxon>
        <taxon>Symbiodinium</taxon>
    </lineage>
</organism>
<evidence type="ECO:0000256" key="1">
    <source>
        <dbReference type="SAM" id="MobiDB-lite"/>
    </source>
</evidence>
<dbReference type="AlphaFoldDB" id="A0A1Q9CVU5"/>
<evidence type="ECO:0000313" key="3">
    <source>
        <dbReference type="Proteomes" id="UP000186817"/>
    </source>
</evidence>
<dbReference type="Proteomes" id="UP000186817">
    <property type="component" value="Unassembled WGS sequence"/>
</dbReference>
<proteinExistence type="predicted"/>